<evidence type="ECO:0000256" key="1">
    <source>
        <dbReference type="ARBA" id="ARBA00022472"/>
    </source>
</evidence>
<evidence type="ECO:0000256" key="6">
    <source>
        <dbReference type="ARBA" id="ARBA00023163"/>
    </source>
</evidence>
<dbReference type="PANTHER" id="PTHR22648:SF0">
    <property type="entry name" value="TRANSCRIPTION TERMINATION_ANTITERMINATION PROTEIN NUSA"/>
    <property type="match status" value="1"/>
</dbReference>
<evidence type="ECO:0000256" key="2">
    <source>
        <dbReference type="ARBA" id="ARBA00022490"/>
    </source>
</evidence>
<dbReference type="Gene3D" id="3.30.1480.10">
    <property type="entry name" value="NusA, N-terminal domain"/>
    <property type="match status" value="1"/>
</dbReference>
<dbReference type="SMART" id="SM00322">
    <property type="entry name" value="KH"/>
    <property type="match status" value="2"/>
</dbReference>
<dbReference type="InterPro" id="IPR003029">
    <property type="entry name" value="S1_domain"/>
</dbReference>
<comment type="similarity">
    <text evidence="7">Belongs to the NusA family.</text>
</comment>
<evidence type="ECO:0000256" key="7">
    <source>
        <dbReference type="HAMAP-Rule" id="MF_00945"/>
    </source>
</evidence>
<dbReference type="InterPro" id="IPR030842">
    <property type="entry name" value="TF_NusA_bacterial"/>
</dbReference>
<dbReference type="SMART" id="SM00316">
    <property type="entry name" value="S1"/>
    <property type="match status" value="1"/>
</dbReference>
<accession>A0ABM8AVE0</accession>
<evidence type="ECO:0000256" key="4">
    <source>
        <dbReference type="ARBA" id="ARBA00022884"/>
    </source>
</evidence>
<dbReference type="SUPFAM" id="SSF50249">
    <property type="entry name" value="Nucleic acid-binding proteins"/>
    <property type="match status" value="1"/>
</dbReference>
<feature type="compositionally biased region" description="Acidic residues" evidence="8">
    <location>
        <begin position="442"/>
        <end position="462"/>
    </location>
</feature>
<dbReference type="Pfam" id="PF13184">
    <property type="entry name" value="KH_NusA_1st"/>
    <property type="match status" value="1"/>
</dbReference>
<evidence type="ECO:0000313" key="10">
    <source>
        <dbReference type="EMBL" id="BDQ35408.1"/>
    </source>
</evidence>
<keyword evidence="5 7" id="KW-0805">Transcription regulation</keyword>
<dbReference type="SUPFAM" id="SSF47794">
    <property type="entry name" value="Rad51 N-terminal domain-like"/>
    <property type="match status" value="1"/>
</dbReference>
<dbReference type="InterPro" id="IPR025249">
    <property type="entry name" value="TF_NusA_KH_1st"/>
</dbReference>
<dbReference type="PROSITE" id="PS50126">
    <property type="entry name" value="S1"/>
    <property type="match status" value="1"/>
</dbReference>
<dbReference type="SUPFAM" id="SSF69705">
    <property type="entry name" value="Transcription factor NusA, N-terminal domain"/>
    <property type="match status" value="1"/>
</dbReference>
<dbReference type="InterPro" id="IPR004087">
    <property type="entry name" value="KH_dom"/>
</dbReference>
<dbReference type="Pfam" id="PF08529">
    <property type="entry name" value="NusA_N"/>
    <property type="match status" value="1"/>
</dbReference>
<keyword evidence="11" id="KW-1185">Reference proteome</keyword>
<dbReference type="HAMAP" id="MF_00945_B">
    <property type="entry name" value="NusA_B"/>
    <property type="match status" value="1"/>
</dbReference>
<feature type="region of interest" description="Disordered" evidence="8">
    <location>
        <begin position="409"/>
        <end position="462"/>
    </location>
</feature>
<dbReference type="Gene3D" id="3.30.300.20">
    <property type="match status" value="2"/>
</dbReference>
<sequence>MSELKKAIDQISKDRGIDRDLLIDTLEEAVRSAVARKYGETMDIEVAFNEELGEIEVFEFKVVVEEVHDPISEISLEDATAHDPNARLDDEMGFPLKVEDLGRIAAQSAKQVIIQRMRDAEQEIIFEEYKDRVSEIASGIIQRRDRTGWIINLGRTEALLPKDEQIPRERYKRGDRVQAFIIDVLKESRGPQVIVSRSHPDYMVELFKREVPEVADGTVKIMGVARDPGLRAKVAVMSRDRDVDPVGACVGIRGSRIQNVVQELKGERIDIVVWSPDIAMYAQHALSPAMITRITVDDEDEALEVVCPDDQLTLAIGRKGQNVKLAAKLLGWKIDIFTESRYGEMNAGRKGMDQIASVAEIDMNAFINAGFETVDAIVQATDEELLEVNGLDESKISEIRMAINMLDLGSDTEEDSAEEVETEDVTVEEEATDAETEKTAEAVEDAPETDDTETPAEGEETE</sequence>
<dbReference type="SUPFAM" id="SSF54814">
    <property type="entry name" value="Prokaryotic type KH domain (KH-domain type II)"/>
    <property type="match status" value="2"/>
</dbReference>
<dbReference type="PROSITE" id="PS50084">
    <property type="entry name" value="KH_TYPE_1"/>
    <property type="match status" value="1"/>
</dbReference>
<evidence type="ECO:0000256" key="5">
    <source>
        <dbReference type="ARBA" id="ARBA00023015"/>
    </source>
</evidence>
<dbReference type="NCBIfam" id="TIGR01953">
    <property type="entry name" value="NusA"/>
    <property type="match status" value="1"/>
</dbReference>
<dbReference type="RefSeq" id="WP_264982298.1">
    <property type="nucleotide sequence ID" value="NZ_AP026708.1"/>
</dbReference>
<dbReference type="EMBL" id="AP026708">
    <property type="protein sequence ID" value="BDQ35408.1"/>
    <property type="molecule type" value="Genomic_DNA"/>
</dbReference>
<dbReference type="PANTHER" id="PTHR22648">
    <property type="entry name" value="TRANSCRIPTION TERMINATION FACTOR NUSA"/>
    <property type="match status" value="1"/>
</dbReference>
<reference evidence="10" key="1">
    <citation type="submission" date="2022-08" db="EMBL/GenBank/DDBJ databases">
        <title>Genome Sequence of the sulphate-reducing bacterium, Pseudodesulfovibrio portus JCM14722.</title>
        <authorList>
            <person name="Kondo R."/>
            <person name="Kataoka T."/>
        </authorList>
    </citation>
    <scope>NUCLEOTIDE SEQUENCE</scope>
    <source>
        <strain evidence="10">JCM 14722</strain>
    </source>
</reference>
<dbReference type="CDD" id="cd22529">
    <property type="entry name" value="KH-II_NusA_rpt2"/>
    <property type="match status" value="1"/>
</dbReference>
<evidence type="ECO:0000256" key="8">
    <source>
        <dbReference type="SAM" id="MobiDB-lite"/>
    </source>
</evidence>
<gene>
    <name evidence="7 10" type="primary">nusA</name>
    <name evidence="10" type="ORF">JCM14722_29500</name>
</gene>
<keyword evidence="2 7" id="KW-0963">Cytoplasm</keyword>
<dbReference type="InterPro" id="IPR015946">
    <property type="entry name" value="KH_dom-like_a/b"/>
</dbReference>
<dbReference type="Gene3D" id="1.10.150.20">
    <property type="entry name" value="5' to 3' exonuclease, C-terminal subdomain"/>
    <property type="match status" value="1"/>
</dbReference>
<dbReference type="Proteomes" id="UP001061361">
    <property type="component" value="Chromosome"/>
</dbReference>
<dbReference type="InterPro" id="IPR036555">
    <property type="entry name" value="NusA_N_sf"/>
</dbReference>
<dbReference type="InterPro" id="IPR058582">
    <property type="entry name" value="KH_NusA_2nd"/>
</dbReference>
<dbReference type="InterPro" id="IPR009019">
    <property type="entry name" value="KH_sf_prok-type"/>
</dbReference>
<protein>
    <recommendedName>
        <fullName evidence="7">Transcription termination/antitermination protein NusA</fullName>
    </recommendedName>
</protein>
<keyword evidence="6 7" id="KW-0804">Transcription</keyword>
<dbReference type="Gene3D" id="2.40.50.140">
    <property type="entry name" value="Nucleic acid-binding proteins"/>
    <property type="match status" value="1"/>
</dbReference>
<dbReference type="CDD" id="cd02134">
    <property type="entry name" value="KH-II_NusA_rpt1"/>
    <property type="match status" value="1"/>
</dbReference>
<organism evidence="10 11">
    <name type="scientific">Pseudodesulfovibrio portus</name>
    <dbReference type="NCBI Taxonomy" id="231439"/>
    <lineage>
        <taxon>Bacteria</taxon>
        <taxon>Pseudomonadati</taxon>
        <taxon>Thermodesulfobacteriota</taxon>
        <taxon>Desulfovibrionia</taxon>
        <taxon>Desulfovibrionales</taxon>
        <taxon>Desulfovibrionaceae</taxon>
    </lineage>
</organism>
<feature type="domain" description="S1 motif" evidence="9">
    <location>
        <begin position="134"/>
        <end position="198"/>
    </location>
</feature>
<evidence type="ECO:0000259" key="9">
    <source>
        <dbReference type="PROSITE" id="PS50126"/>
    </source>
</evidence>
<comment type="subcellular location">
    <subcellularLocation>
        <location evidence="7">Cytoplasm</location>
    </subcellularLocation>
</comment>
<feature type="compositionally biased region" description="Acidic residues" evidence="8">
    <location>
        <begin position="410"/>
        <end position="434"/>
    </location>
</feature>
<evidence type="ECO:0000256" key="3">
    <source>
        <dbReference type="ARBA" id="ARBA00022814"/>
    </source>
</evidence>
<dbReference type="InterPro" id="IPR010995">
    <property type="entry name" value="DNA_repair_Rad51/TF_NusA_a-hlx"/>
</dbReference>
<dbReference type="Pfam" id="PF26594">
    <property type="entry name" value="KH_NusA_2nd"/>
    <property type="match status" value="1"/>
</dbReference>
<name>A0ABM8AVE0_9BACT</name>
<evidence type="ECO:0000313" key="11">
    <source>
        <dbReference type="Proteomes" id="UP001061361"/>
    </source>
</evidence>
<dbReference type="InterPro" id="IPR010213">
    <property type="entry name" value="TF_NusA"/>
</dbReference>
<dbReference type="InterPro" id="IPR012340">
    <property type="entry name" value="NA-bd_OB-fold"/>
</dbReference>
<proteinExistence type="inferred from homology"/>
<comment type="function">
    <text evidence="7">Participates in both transcription termination and antitermination.</text>
</comment>
<dbReference type="CDD" id="cd04455">
    <property type="entry name" value="S1_NusA"/>
    <property type="match status" value="1"/>
</dbReference>
<keyword evidence="4 7" id="KW-0694">RNA-binding</keyword>
<dbReference type="InterPro" id="IPR013735">
    <property type="entry name" value="TF_NusA_N"/>
</dbReference>
<comment type="subunit">
    <text evidence="7">Monomer. Binds directly to the core enzyme of the DNA-dependent RNA polymerase and to nascent RNA.</text>
</comment>
<keyword evidence="3 7" id="KW-0889">Transcription antitermination</keyword>
<keyword evidence="1 7" id="KW-0806">Transcription termination</keyword>